<dbReference type="GO" id="GO:0003677">
    <property type="term" value="F:DNA binding"/>
    <property type="evidence" value="ECO:0007669"/>
    <property type="project" value="UniProtKB-KW"/>
</dbReference>
<dbReference type="InterPro" id="IPR047640">
    <property type="entry name" value="RpiR-like"/>
</dbReference>
<protein>
    <submittedName>
        <fullName evidence="5">MurR/RpiR family transcriptional regulator</fullName>
    </submittedName>
</protein>
<evidence type="ECO:0000256" key="3">
    <source>
        <dbReference type="ARBA" id="ARBA00023163"/>
    </source>
</evidence>
<evidence type="ECO:0000259" key="4">
    <source>
        <dbReference type="PROSITE" id="PS51071"/>
    </source>
</evidence>
<dbReference type="InterPro" id="IPR036388">
    <property type="entry name" value="WH-like_DNA-bd_sf"/>
</dbReference>
<accession>A0A931FJE5</accession>
<sequence length="289" mass="30927">MRPAPGGVGEAVRLRLGEFSPAERKVARVLLAAYPAAGFETVARLAERAGVSAPTVVRFAQRLGYRGYPEFQQALRDELEEREASPLSMYGSAEFAEQAEAEGGLLAHSGRVFSNSVAETFRMLPQDEIDRAIALVADPSRRITVVGGRFTSTLASYLCLHLVQMRADCRVLPEAPVQRVAMLAELGRRDVVVALDIRRYEVATLQLAKAAHARGATVVLVTDTWLSPVAEVAQVVLPTVVASPSPYDTLVPAMAVLETLVAGVLASLGEAATARMAAGEQATQELSLF</sequence>
<dbReference type="Gene3D" id="1.10.10.10">
    <property type="entry name" value="Winged helix-like DNA-binding domain superfamily/Winged helix DNA-binding domain"/>
    <property type="match status" value="1"/>
</dbReference>
<dbReference type="InterPro" id="IPR001347">
    <property type="entry name" value="SIS_dom"/>
</dbReference>
<dbReference type="SUPFAM" id="SSF53697">
    <property type="entry name" value="SIS domain"/>
    <property type="match status" value="1"/>
</dbReference>
<dbReference type="Proteomes" id="UP000657385">
    <property type="component" value="Unassembled WGS sequence"/>
</dbReference>
<dbReference type="GO" id="GO:1901135">
    <property type="term" value="P:carbohydrate derivative metabolic process"/>
    <property type="evidence" value="ECO:0007669"/>
    <property type="project" value="InterPro"/>
</dbReference>
<dbReference type="InterPro" id="IPR000281">
    <property type="entry name" value="HTH_RpiR"/>
</dbReference>
<evidence type="ECO:0000256" key="1">
    <source>
        <dbReference type="ARBA" id="ARBA00023015"/>
    </source>
</evidence>
<dbReference type="GO" id="GO:0097367">
    <property type="term" value="F:carbohydrate derivative binding"/>
    <property type="evidence" value="ECO:0007669"/>
    <property type="project" value="InterPro"/>
</dbReference>
<proteinExistence type="predicted"/>
<dbReference type="PANTHER" id="PTHR30514:SF18">
    <property type="entry name" value="RPIR-FAMILY TRANSCRIPTIONAL REGULATOR"/>
    <property type="match status" value="1"/>
</dbReference>
<evidence type="ECO:0000256" key="2">
    <source>
        <dbReference type="ARBA" id="ARBA00023125"/>
    </source>
</evidence>
<gene>
    <name evidence="5" type="ORF">I2501_32150</name>
</gene>
<dbReference type="CDD" id="cd05013">
    <property type="entry name" value="SIS_RpiR"/>
    <property type="match status" value="1"/>
</dbReference>
<dbReference type="Pfam" id="PF01380">
    <property type="entry name" value="SIS"/>
    <property type="match status" value="1"/>
</dbReference>
<comment type="caution">
    <text evidence="5">The sequence shown here is derived from an EMBL/GenBank/DDBJ whole genome shotgun (WGS) entry which is preliminary data.</text>
</comment>
<dbReference type="InterPro" id="IPR009057">
    <property type="entry name" value="Homeodomain-like_sf"/>
</dbReference>
<organism evidence="5 6">
    <name type="scientific">Streptacidiphilus fuscans</name>
    <dbReference type="NCBI Taxonomy" id="2789292"/>
    <lineage>
        <taxon>Bacteria</taxon>
        <taxon>Bacillati</taxon>
        <taxon>Actinomycetota</taxon>
        <taxon>Actinomycetes</taxon>
        <taxon>Kitasatosporales</taxon>
        <taxon>Streptomycetaceae</taxon>
        <taxon>Streptacidiphilus</taxon>
    </lineage>
</organism>
<dbReference type="InterPro" id="IPR046348">
    <property type="entry name" value="SIS_dom_sf"/>
</dbReference>
<dbReference type="Pfam" id="PF01418">
    <property type="entry name" value="HTH_6"/>
    <property type="match status" value="1"/>
</dbReference>
<name>A0A931FJE5_9ACTN</name>
<keyword evidence="3" id="KW-0804">Transcription</keyword>
<keyword evidence="1" id="KW-0805">Transcription regulation</keyword>
<keyword evidence="2" id="KW-0238">DNA-binding</keyword>
<dbReference type="PROSITE" id="PS51071">
    <property type="entry name" value="HTH_RPIR"/>
    <property type="match status" value="1"/>
</dbReference>
<dbReference type="Gene3D" id="3.40.50.10490">
    <property type="entry name" value="Glucose-6-phosphate isomerase like protein, domain 1"/>
    <property type="match status" value="1"/>
</dbReference>
<dbReference type="SUPFAM" id="SSF46689">
    <property type="entry name" value="Homeodomain-like"/>
    <property type="match status" value="1"/>
</dbReference>
<dbReference type="GO" id="GO:0003700">
    <property type="term" value="F:DNA-binding transcription factor activity"/>
    <property type="evidence" value="ECO:0007669"/>
    <property type="project" value="InterPro"/>
</dbReference>
<dbReference type="RefSeq" id="WP_196197855.1">
    <property type="nucleotide sequence ID" value="NZ_JADPRT010000018.1"/>
</dbReference>
<feature type="domain" description="HTH rpiR-type" evidence="4">
    <location>
        <begin position="6"/>
        <end position="82"/>
    </location>
</feature>
<dbReference type="PANTHER" id="PTHR30514">
    <property type="entry name" value="GLUCOKINASE"/>
    <property type="match status" value="1"/>
</dbReference>
<dbReference type="InterPro" id="IPR035472">
    <property type="entry name" value="RpiR-like_SIS"/>
</dbReference>
<reference evidence="5" key="1">
    <citation type="submission" date="2020-11" db="EMBL/GenBank/DDBJ databases">
        <title>Isolation and identification of active actinomycetes.</title>
        <authorList>
            <person name="Yu B."/>
        </authorList>
    </citation>
    <scope>NUCLEOTIDE SEQUENCE</scope>
    <source>
        <strain evidence="5">NEAU-YB345</strain>
    </source>
</reference>
<evidence type="ECO:0000313" key="5">
    <source>
        <dbReference type="EMBL" id="MBF9072679.1"/>
    </source>
</evidence>
<evidence type="ECO:0000313" key="6">
    <source>
        <dbReference type="Proteomes" id="UP000657385"/>
    </source>
</evidence>
<dbReference type="AlphaFoldDB" id="A0A931FJE5"/>
<keyword evidence="6" id="KW-1185">Reference proteome</keyword>
<dbReference type="EMBL" id="JADPRT010000018">
    <property type="protein sequence ID" value="MBF9072679.1"/>
    <property type="molecule type" value="Genomic_DNA"/>
</dbReference>